<dbReference type="PROSITE" id="PS50305">
    <property type="entry name" value="SIRTUIN"/>
    <property type="match status" value="1"/>
</dbReference>
<accession>X6NKC8</accession>
<dbReference type="Proteomes" id="UP000023152">
    <property type="component" value="Unassembled WGS sequence"/>
</dbReference>
<feature type="binding site" evidence="11">
    <location>
        <position position="109"/>
    </location>
    <ligand>
        <name>Zn(2+)</name>
        <dbReference type="ChEBI" id="CHEBI:29105"/>
    </ligand>
</feature>
<proteinExistence type="inferred from homology"/>
<evidence type="ECO:0000259" key="12">
    <source>
        <dbReference type="PROSITE" id="PS50305"/>
    </source>
</evidence>
<dbReference type="OMA" id="EQCKKCR"/>
<comment type="cofactor">
    <cofactor evidence="1">
        <name>Zn(2+)</name>
        <dbReference type="ChEBI" id="CHEBI:29105"/>
    </cofactor>
</comment>
<feature type="domain" description="Deacetylase sirtuin-type" evidence="12">
    <location>
        <begin position="1"/>
        <end position="262"/>
    </location>
</feature>
<evidence type="ECO:0000256" key="8">
    <source>
        <dbReference type="ARBA" id="ARBA00038170"/>
    </source>
</evidence>
<dbReference type="FunFam" id="3.40.50.1220:FF:000038">
    <property type="entry name" value="NAD-dependent protein deacetylase sirtuin-6 isoform X2"/>
    <property type="match status" value="1"/>
</dbReference>
<dbReference type="GO" id="GO:0017136">
    <property type="term" value="F:histone deacetylase activity, NAD-dependent"/>
    <property type="evidence" value="ECO:0007669"/>
    <property type="project" value="TreeGrafter"/>
</dbReference>
<evidence type="ECO:0000256" key="10">
    <source>
        <dbReference type="ARBA" id="ARBA00043038"/>
    </source>
</evidence>
<evidence type="ECO:0000256" key="4">
    <source>
        <dbReference type="ARBA" id="ARBA00022679"/>
    </source>
</evidence>
<dbReference type="Gene3D" id="3.40.50.1220">
    <property type="entry name" value="TPP-binding domain"/>
    <property type="match status" value="1"/>
</dbReference>
<keyword evidence="14" id="KW-1185">Reference proteome</keyword>
<protein>
    <recommendedName>
        <fullName evidence="2">protein acetyllysine N-acetyltransferase</fullName>
        <ecNumber evidence="2">2.3.1.286</ecNumber>
    </recommendedName>
    <alternativeName>
        <fullName evidence="10">Regulatory protein SIR2 homolog 7</fullName>
    </alternativeName>
    <alternativeName>
        <fullName evidence="9">SIR2-like protein 7</fullName>
    </alternativeName>
</protein>
<feature type="binding site" evidence="11">
    <location>
        <position position="151"/>
    </location>
    <ligand>
        <name>Zn(2+)</name>
        <dbReference type="ChEBI" id="CHEBI:29105"/>
    </ligand>
</feature>
<reference evidence="13 14" key="1">
    <citation type="journal article" date="2013" name="Curr. Biol.">
        <title>The Genome of the Foraminiferan Reticulomyxa filosa.</title>
        <authorList>
            <person name="Glockner G."/>
            <person name="Hulsmann N."/>
            <person name="Schleicher M."/>
            <person name="Noegel A.A."/>
            <person name="Eichinger L."/>
            <person name="Gallinger C."/>
            <person name="Pawlowski J."/>
            <person name="Sierra R."/>
            <person name="Euteneuer U."/>
            <person name="Pillet L."/>
            <person name="Moustafa A."/>
            <person name="Platzer M."/>
            <person name="Groth M."/>
            <person name="Szafranski K."/>
            <person name="Schliwa M."/>
        </authorList>
    </citation>
    <scope>NUCLEOTIDE SEQUENCE [LARGE SCALE GENOMIC DNA]</scope>
</reference>
<evidence type="ECO:0000256" key="1">
    <source>
        <dbReference type="ARBA" id="ARBA00001947"/>
    </source>
</evidence>
<feature type="binding site" evidence="11">
    <location>
        <position position="146"/>
    </location>
    <ligand>
        <name>Zn(2+)</name>
        <dbReference type="ChEBI" id="CHEBI:29105"/>
    </ligand>
</feature>
<sequence length="272" mass="30713">ARVVARLIASSKHVVVYTGAGISTAAQIPDYRGPQGVWTLKAKGIQPKFGVELDQALPTFSHRALAHFVHKQIIHHIVSTNVDGLHLRSGLPHKNLSELHGNIYLEYWCVFIIFFTKCGTEYLRPFDITKLRHKKGIRGRFTGRLCEDSSCNGKLRDSIINFGEDLPENELKTSLKESQTADLVIVIGSSMRVSPACNMPSLSYNKHGVFVLINLQKTRFDEASHVRVFSKCDEFMKMVCDEMNIEIPEFSEEDMAEQVEKDCKKIVVDSDF</sequence>
<evidence type="ECO:0000256" key="6">
    <source>
        <dbReference type="ARBA" id="ARBA00022833"/>
    </source>
</evidence>
<evidence type="ECO:0000256" key="3">
    <source>
        <dbReference type="ARBA" id="ARBA00022553"/>
    </source>
</evidence>
<dbReference type="GO" id="GO:0070403">
    <property type="term" value="F:NAD+ binding"/>
    <property type="evidence" value="ECO:0007669"/>
    <property type="project" value="InterPro"/>
</dbReference>
<dbReference type="InterPro" id="IPR050134">
    <property type="entry name" value="NAD-dep_sirtuin_deacylases"/>
</dbReference>
<dbReference type="GO" id="GO:0046872">
    <property type="term" value="F:metal ion binding"/>
    <property type="evidence" value="ECO:0007669"/>
    <property type="project" value="UniProtKB-KW"/>
</dbReference>
<dbReference type="InterPro" id="IPR026590">
    <property type="entry name" value="Ssirtuin_cat_dom"/>
</dbReference>
<dbReference type="PANTHER" id="PTHR11085:SF1">
    <property type="entry name" value="NAD-DEPENDENT PROTEIN DEACETYLASE SIRTUIN-7"/>
    <property type="match status" value="1"/>
</dbReference>
<dbReference type="PANTHER" id="PTHR11085">
    <property type="entry name" value="NAD-DEPENDENT PROTEIN DEACYLASE SIRTUIN-5, MITOCHONDRIAL-RELATED"/>
    <property type="match status" value="1"/>
</dbReference>
<feature type="non-terminal residue" evidence="13">
    <location>
        <position position="1"/>
    </location>
</feature>
<keyword evidence="5 11" id="KW-0479">Metal-binding</keyword>
<keyword evidence="3" id="KW-0597">Phosphoprotein</keyword>
<dbReference type="EC" id="2.3.1.286" evidence="2"/>
<evidence type="ECO:0000256" key="2">
    <source>
        <dbReference type="ARBA" id="ARBA00012928"/>
    </source>
</evidence>
<evidence type="ECO:0000313" key="13">
    <source>
        <dbReference type="EMBL" id="ETO25817.1"/>
    </source>
</evidence>
<evidence type="ECO:0000256" key="9">
    <source>
        <dbReference type="ARBA" id="ARBA00041832"/>
    </source>
</evidence>
<organism evidence="13 14">
    <name type="scientific">Reticulomyxa filosa</name>
    <dbReference type="NCBI Taxonomy" id="46433"/>
    <lineage>
        <taxon>Eukaryota</taxon>
        <taxon>Sar</taxon>
        <taxon>Rhizaria</taxon>
        <taxon>Retaria</taxon>
        <taxon>Foraminifera</taxon>
        <taxon>Monothalamids</taxon>
        <taxon>Reticulomyxidae</taxon>
        <taxon>Reticulomyxa</taxon>
    </lineage>
</organism>
<evidence type="ECO:0000256" key="5">
    <source>
        <dbReference type="ARBA" id="ARBA00022723"/>
    </source>
</evidence>
<keyword evidence="6 11" id="KW-0862">Zinc</keyword>
<evidence type="ECO:0000256" key="7">
    <source>
        <dbReference type="ARBA" id="ARBA00023027"/>
    </source>
</evidence>
<keyword evidence="7" id="KW-0520">NAD</keyword>
<feature type="binding site" evidence="11">
    <location>
        <position position="118"/>
    </location>
    <ligand>
        <name>Zn(2+)</name>
        <dbReference type="ChEBI" id="CHEBI:29105"/>
    </ligand>
</feature>
<evidence type="ECO:0000313" key="14">
    <source>
        <dbReference type="Proteomes" id="UP000023152"/>
    </source>
</evidence>
<evidence type="ECO:0000256" key="11">
    <source>
        <dbReference type="PROSITE-ProRule" id="PRU00236"/>
    </source>
</evidence>
<dbReference type="InterPro" id="IPR029035">
    <property type="entry name" value="DHS-like_NAD/FAD-binding_dom"/>
</dbReference>
<dbReference type="GO" id="GO:0005634">
    <property type="term" value="C:nucleus"/>
    <property type="evidence" value="ECO:0007669"/>
    <property type="project" value="TreeGrafter"/>
</dbReference>
<gene>
    <name evidence="13" type="ORF">RFI_11319</name>
</gene>
<name>X6NKC8_RETFI</name>
<dbReference type="Pfam" id="PF02146">
    <property type="entry name" value="SIR2"/>
    <property type="match status" value="1"/>
</dbReference>
<keyword evidence="4" id="KW-0808">Transferase</keyword>
<dbReference type="OrthoDB" id="424302at2759"/>
<dbReference type="InterPro" id="IPR003000">
    <property type="entry name" value="Sirtuin"/>
</dbReference>
<dbReference type="Gene3D" id="2.20.28.200">
    <property type="match status" value="1"/>
</dbReference>
<dbReference type="EMBL" id="ASPP01008267">
    <property type="protein sequence ID" value="ETO25817.1"/>
    <property type="molecule type" value="Genomic_DNA"/>
</dbReference>
<comment type="similarity">
    <text evidence="8">Belongs to the sirtuin family. Class IV subfamily.</text>
</comment>
<dbReference type="AlphaFoldDB" id="X6NKC8"/>
<comment type="caution">
    <text evidence="13">The sequence shown here is derived from an EMBL/GenBank/DDBJ whole genome shotgun (WGS) entry which is preliminary data.</text>
</comment>
<dbReference type="SUPFAM" id="SSF52467">
    <property type="entry name" value="DHS-like NAD/FAD-binding domain"/>
    <property type="match status" value="1"/>
</dbReference>
<feature type="active site" description="Proton acceptor" evidence="11">
    <location>
        <position position="100"/>
    </location>
</feature>